<evidence type="ECO:0000313" key="4">
    <source>
        <dbReference type="Proteomes" id="UP000078468"/>
    </source>
</evidence>
<evidence type="ECO:0000313" key="5">
    <source>
        <dbReference type="Proteomes" id="UP001585018"/>
    </source>
</evidence>
<reference evidence="2 4" key="1">
    <citation type="submission" date="2016-05" db="EMBL/GenBank/DDBJ databases">
        <title>Non-Contiguous Finished Genome Sequence of Streptomyces parvulus 2297 Integrated Site-Specifically with Actinophage R4.</title>
        <authorList>
            <person name="Nishizawa T."/>
            <person name="Miura T."/>
            <person name="Harada C."/>
            <person name="Guo Y."/>
            <person name="Narisawa K."/>
            <person name="Ohta H."/>
            <person name="Takahashi H."/>
            <person name="Shirai M."/>
        </authorList>
    </citation>
    <scope>NUCLEOTIDE SEQUENCE [LARGE SCALE GENOMIC DNA]</scope>
    <source>
        <strain evidence="2 4">2297</strain>
    </source>
</reference>
<dbReference type="Proteomes" id="UP000078468">
    <property type="component" value="Chromosome"/>
</dbReference>
<feature type="region of interest" description="Disordered" evidence="1">
    <location>
        <begin position="1"/>
        <end position="82"/>
    </location>
</feature>
<reference evidence="3 5" key="2">
    <citation type="submission" date="2024-01" db="EMBL/GenBank/DDBJ databases">
        <title>Genome mining of biosynthetic gene clusters to explore secondary metabolites of Streptomyces sp.</title>
        <authorList>
            <person name="Baig A."/>
            <person name="Ajitkumar Shintre N."/>
            <person name="Kumar H."/>
            <person name="Anbarasu A."/>
            <person name="Ramaiah S."/>
        </authorList>
    </citation>
    <scope>NUCLEOTIDE SEQUENCE [LARGE SCALE GENOMIC DNA]</scope>
    <source>
        <strain evidence="3 5">A03</strain>
    </source>
</reference>
<gene>
    <name evidence="2" type="ORF">Spa2297_17040</name>
    <name evidence="3" type="ORF">VSS30_05190</name>
</gene>
<dbReference type="AlphaFoldDB" id="A0A191V0R6"/>
<sequence>MRAHRDRDTDREAAALQRQALRRPARDSRDARMLGLQESAGNEAVTESLRRSGHPGAQHGATVQRAPKRGHEESTGNEINPEAVSMIAQPLGHEDTYKGGKGRKLPKDQKEAACWEWAVRAASEGSGISHGDCWEYLTSMGEPATLGQIAPAVRQDLDQLRNDITAAGMAFDPFKIDEKHDEGAILPLMHRAVQGFVRSNGLEVAEGNPAGWIVCNYKMTGKLAVPDHFWIELPDPNTGKRVVLQTVPDIDYIEAGGQDLRWHEKDSVKERQSEHEVHQKIEVPVAALKGRHTQIINGILETGRRTRAKAGPA</sequence>
<dbReference type="Proteomes" id="UP001585018">
    <property type="component" value="Unassembled WGS sequence"/>
</dbReference>
<dbReference type="EMBL" id="JAYMRR010000002">
    <property type="protein sequence ID" value="MFB8748195.1"/>
    <property type="molecule type" value="Genomic_DNA"/>
</dbReference>
<organism evidence="2 4">
    <name type="scientific">Streptomyces parvulus</name>
    <dbReference type="NCBI Taxonomy" id="146923"/>
    <lineage>
        <taxon>Bacteria</taxon>
        <taxon>Bacillati</taxon>
        <taxon>Actinomycetota</taxon>
        <taxon>Actinomycetes</taxon>
        <taxon>Kitasatosporales</taxon>
        <taxon>Streptomycetaceae</taxon>
        <taxon>Streptomyces</taxon>
    </lineage>
</organism>
<name>A0A191V0R6_9ACTN</name>
<keyword evidence="5" id="KW-1185">Reference proteome</keyword>
<evidence type="ECO:0000313" key="3">
    <source>
        <dbReference type="EMBL" id="MFB8748195.1"/>
    </source>
</evidence>
<accession>A0A191V0R6</accession>
<evidence type="ECO:0000256" key="1">
    <source>
        <dbReference type="SAM" id="MobiDB-lite"/>
    </source>
</evidence>
<dbReference type="GeneID" id="91310133"/>
<dbReference type="RefSeq" id="WP_064728900.1">
    <property type="nucleotide sequence ID" value="NZ_BMRX01000001.1"/>
</dbReference>
<dbReference type="EMBL" id="CP015866">
    <property type="protein sequence ID" value="ANJ08532.1"/>
    <property type="molecule type" value="Genomic_DNA"/>
</dbReference>
<protein>
    <submittedName>
        <fullName evidence="2">Uncharacterized protein</fullName>
    </submittedName>
</protein>
<dbReference type="KEGG" id="spav:Spa2297_17040"/>
<evidence type="ECO:0000313" key="2">
    <source>
        <dbReference type="EMBL" id="ANJ08532.1"/>
    </source>
</evidence>
<proteinExistence type="predicted"/>
<feature type="compositionally biased region" description="Basic and acidic residues" evidence="1">
    <location>
        <begin position="1"/>
        <end position="13"/>
    </location>
</feature>